<evidence type="ECO:0000256" key="5">
    <source>
        <dbReference type="ARBA" id="ARBA00022630"/>
    </source>
</evidence>
<dbReference type="AlphaFoldDB" id="A0AAD5UWU8"/>
<dbReference type="InterPro" id="IPR040125">
    <property type="entry name" value="Squalene_monox"/>
</dbReference>
<dbReference type="Proteomes" id="UP001212997">
    <property type="component" value="Unassembled WGS sequence"/>
</dbReference>
<dbReference type="PANTHER" id="PTHR10835:SF0">
    <property type="entry name" value="SQUALENE MONOOXYGENASE"/>
    <property type="match status" value="1"/>
</dbReference>
<accession>A0AAD5UWU8</accession>
<dbReference type="InterPro" id="IPR036188">
    <property type="entry name" value="FAD/NAD-bd_sf"/>
</dbReference>
<evidence type="ECO:0000259" key="11">
    <source>
        <dbReference type="Pfam" id="PF08491"/>
    </source>
</evidence>
<evidence type="ECO:0000313" key="13">
    <source>
        <dbReference type="Proteomes" id="UP001212997"/>
    </source>
</evidence>
<keyword evidence="10" id="KW-0812">Transmembrane</keyword>
<sequence length="427" mass="46845">MSQQNETMWSTSYDIIIVGAGVVGCSFAHALASTKRAKPLRICLLERSLAEPDRIVGELLQPGGVALLQNLGLGDCTEGIDAVPVHGYCVVYDGQPVHIPYPNKREGRSFHHGRFIQALREKAKKAPGVEVIEATVSELIECSTSGRILGVRATRKAEGSVEKEAFFADLTVVADGCFSNFRQTIMGEDMVKPYVKSHFVGAILEDVKLPVDKCGTVALIKGQGPVLMYQIGTHETRILIDVKAPLPNDMKEWITTNILPQLPTSVHLALNQALDKDRLRRMPNSLLFPAEQGGRNHKEGAILVGDSWNMRHPLTGGGMMVAFNDVVILRDLLAEVKDLSDWKEVANVLHRWHWIRKPLGATVNVLSVALYDLFGADDTSLEVLRNGCFKYFQLGGECVGGPVLLLSGYESYPTPIIITYLSHPSTP</sequence>
<comment type="caution">
    <text evidence="12">The sequence shown here is derived from an EMBL/GenBank/DDBJ whole genome shotgun (WGS) entry which is preliminary data.</text>
</comment>
<comment type="catalytic activity">
    <reaction evidence="10">
        <text>squalene + reduced [NADPH--hemoprotein reductase] + O2 = (S)-2,3-epoxysqualene + oxidized [NADPH--hemoprotein reductase] + H2O + H(+)</text>
        <dbReference type="Rhea" id="RHEA:25282"/>
        <dbReference type="Rhea" id="RHEA-COMP:11964"/>
        <dbReference type="Rhea" id="RHEA-COMP:11965"/>
        <dbReference type="ChEBI" id="CHEBI:15377"/>
        <dbReference type="ChEBI" id="CHEBI:15378"/>
        <dbReference type="ChEBI" id="CHEBI:15379"/>
        <dbReference type="ChEBI" id="CHEBI:15440"/>
        <dbReference type="ChEBI" id="CHEBI:15441"/>
        <dbReference type="ChEBI" id="CHEBI:57618"/>
        <dbReference type="ChEBI" id="CHEBI:58210"/>
        <dbReference type="EC" id="1.14.14.17"/>
    </reaction>
</comment>
<comment type="cofactor">
    <cofactor evidence="1 10">
        <name>FAD</name>
        <dbReference type="ChEBI" id="CHEBI:57692"/>
    </cofactor>
</comment>
<keyword evidence="6 10" id="KW-0274">FAD</keyword>
<evidence type="ECO:0000256" key="6">
    <source>
        <dbReference type="ARBA" id="ARBA00022827"/>
    </source>
</evidence>
<comment type="subcellular location">
    <subcellularLocation>
        <location evidence="10">Endoplasmic reticulum membrane</location>
        <topology evidence="10">Multi-pass membrane protein</topology>
    </subcellularLocation>
    <subcellularLocation>
        <location evidence="2">Microsome membrane</location>
        <topology evidence="2">Multi-pass membrane protein</topology>
    </subcellularLocation>
</comment>
<evidence type="ECO:0000256" key="2">
    <source>
        <dbReference type="ARBA" id="ARBA00004154"/>
    </source>
</evidence>
<organism evidence="12 13">
    <name type="scientific">Meripilus lineatus</name>
    <dbReference type="NCBI Taxonomy" id="2056292"/>
    <lineage>
        <taxon>Eukaryota</taxon>
        <taxon>Fungi</taxon>
        <taxon>Dikarya</taxon>
        <taxon>Basidiomycota</taxon>
        <taxon>Agaricomycotina</taxon>
        <taxon>Agaricomycetes</taxon>
        <taxon>Polyporales</taxon>
        <taxon>Meripilaceae</taxon>
        <taxon>Meripilus</taxon>
    </lineage>
</organism>
<dbReference type="GO" id="GO:0005789">
    <property type="term" value="C:endoplasmic reticulum membrane"/>
    <property type="evidence" value="ECO:0007669"/>
    <property type="project" value="UniProtKB-SubCell"/>
</dbReference>
<dbReference type="PRINTS" id="PR00420">
    <property type="entry name" value="RNGMNOXGNASE"/>
</dbReference>
<dbReference type="GO" id="GO:0004506">
    <property type="term" value="F:squalene monooxygenase activity"/>
    <property type="evidence" value="ECO:0007669"/>
    <property type="project" value="UniProtKB-UniRule"/>
</dbReference>
<keyword evidence="13" id="KW-1185">Reference proteome</keyword>
<evidence type="ECO:0000256" key="3">
    <source>
        <dbReference type="ARBA" id="ARBA00008802"/>
    </source>
</evidence>
<dbReference type="InterPro" id="IPR013698">
    <property type="entry name" value="Squalene_epoxidase"/>
</dbReference>
<feature type="transmembrane region" description="Helical" evidence="10">
    <location>
        <begin position="12"/>
        <end position="32"/>
    </location>
</feature>
<reference evidence="12" key="1">
    <citation type="submission" date="2022-07" db="EMBL/GenBank/DDBJ databases">
        <title>Genome Sequence of Physisporinus lineatus.</title>
        <authorList>
            <person name="Buettner E."/>
        </authorList>
    </citation>
    <scope>NUCLEOTIDE SEQUENCE</scope>
    <source>
        <strain evidence="12">VT162</strain>
    </source>
</reference>
<dbReference type="EC" id="1.14.14.17" evidence="4 10"/>
<dbReference type="GO" id="GO:0006696">
    <property type="term" value="P:ergosterol biosynthetic process"/>
    <property type="evidence" value="ECO:0007669"/>
    <property type="project" value="TreeGrafter"/>
</dbReference>
<evidence type="ECO:0000256" key="1">
    <source>
        <dbReference type="ARBA" id="ARBA00001974"/>
    </source>
</evidence>
<evidence type="ECO:0000256" key="10">
    <source>
        <dbReference type="RuleBase" id="RU367121"/>
    </source>
</evidence>
<dbReference type="SUPFAM" id="SSF51905">
    <property type="entry name" value="FAD/NAD(P)-binding domain"/>
    <property type="match status" value="1"/>
</dbReference>
<gene>
    <name evidence="12" type="ORF">NLI96_g8747</name>
</gene>
<keyword evidence="7" id="KW-0492">Microsome</keyword>
<keyword evidence="5 10" id="KW-0285">Flavoprotein</keyword>
<feature type="domain" description="Squalene epoxidase" evidence="11">
    <location>
        <begin position="167"/>
        <end position="419"/>
    </location>
</feature>
<name>A0AAD5UWU8_9APHY</name>
<keyword evidence="9 10" id="KW-0472">Membrane</keyword>
<evidence type="ECO:0000256" key="4">
    <source>
        <dbReference type="ARBA" id="ARBA00012312"/>
    </source>
</evidence>
<comment type="function">
    <text evidence="10">Catalyzes the stereospecific oxidation of squalene to (S)-2,3-epoxysqualene, and is considered to be a rate-limiting enzyme in steroid biosynthesis.</text>
</comment>
<evidence type="ECO:0000256" key="7">
    <source>
        <dbReference type="ARBA" id="ARBA00022848"/>
    </source>
</evidence>
<evidence type="ECO:0000256" key="8">
    <source>
        <dbReference type="ARBA" id="ARBA00023002"/>
    </source>
</evidence>
<evidence type="ECO:0000313" key="12">
    <source>
        <dbReference type="EMBL" id="KAJ3479887.1"/>
    </source>
</evidence>
<comment type="caution">
    <text evidence="10">Lacks conserved residue(s) required for the propagation of feature annotation.</text>
</comment>
<dbReference type="Pfam" id="PF08491">
    <property type="entry name" value="SE"/>
    <property type="match status" value="1"/>
</dbReference>
<dbReference type="GO" id="GO:0050660">
    <property type="term" value="F:flavin adenine dinucleotide binding"/>
    <property type="evidence" value="ECO:0007669"/>
    <property type="project" value="UniProtKB-UniRule"/>
</dbReference>
<comment type="similarity">
    <text evidence="3 10">Belongs to the squalene monooxygenase family.</text>
</comment>
<keyword evidence="10" id="KW-1133">Transmembrane helix</keyword>
<proteinExistence type="inferred from homology"/>
<evidence type="ECO:0000256" key="9">
    <source>
        <dbReference type="ARBA" id="ARBA00023136"/>
    </source>
</evidence>
<dbReference type="EMBL" id="JANAWD010000409">
    <property type="protein sequence ID" value="KAJ3479887.1"/>
    <property type="molecule type" value="Genomic_DNA"/>
</dbReference>
<keyword evidence="10" id="KW-0256">Endoplasmic reticulum</keyword>
<keyword evidence="8 10" id="KW-0560">Oxidoreductase</keyword>
<protein>
    <recommendedName>
        <fullName evidence="4 10">Squalene monooxygenase</fullName>
        <ecNumber evidence="4 10">1.14.14.17</ecNumber>
    </recommendedName>
</protein>
<dbReference type="Gene3D" id="3.50.50.60">
    <property type="entry name" value="FAD/NAD(P)-binding domain"/>
    <property type="match status" value="1"/>
</dbReference>
<dbReference type="PANTHER" id="PTHR10835">
    <property type="entry name" value="SQUALENE MONOOXYGENASE"/>
    <property type="match status" value="1"/>
</dbReference>